<name>A0ABV8EMU3_9BACT</name>
<evidence type="ECO:0000256" key="3">
    <source>
        <dbReference type="PROSITE-ProRule" id="PRU00339"/>
    </source>
</evidence>
<evidence type="ECO:0000256" key="1">
    <source>
        <dbReference type="ARBA" id="ARBA00022737"/>
    </source>
</evidence>
<dbReference type="SUPFAM" id="SSF48452">
    <property type="entry name" value="TPR-like"/>
    <property type="match status" value="1"/>
</dbReference>
<dbReference type="Gene3D" id="1.25.40.10">
    <property type="entry name" value="Tetratricopeptide repeat domain"/>
    <property type="match status" value="3"/>
</dbReference>
<evidence type="ECO:0000313" key="6">
    <source>
        <dbReference type="Proteomes" id="UP001595766"/>
    </source>
</evidence>
<sequence>MINQKISNILFILFAAVLLLACATQEDKKGRFLLKGNEKLKENDLKGALDFYTEALKIDPNFADALLNRGIVQSRLNNFEAAIDDFSNILSIGSSIDSTAYFQRGLSYLDNGENYKALNDAENLLKESPESWKSYFLLGLTKERLKDYDAALKAFEKGLSYNPTNADLIVNMATILYYQKDYNRAIELLENAEKSNPEEANIYNLRSMIAFDNDRYQEALSWVEKAISINPRVSFYHNNRGLYYLFLGELDKGITDINFSIKQNSKNPYAWRNKGIYYFLTGDKVSAQKYLEDAKNYDPKMDLVDEYLSKIRAL</sequence>
<reference evidence="6" key="1">
    <citation type="journal article" date="2019" name="Int. J. Syst. Evol. Microbiol.">
        <title>The Global Catalogue of Microorganisms (GCM) 10K type strain sequencing project: providing services to taxonomists for standard genome sequencing and annotation.</title>
        <authorList>
            <consortium name="The Broad Institute Genomics Platform"/>
            <consortium name="The Broad Institute Genome Sequencing Center for Infectious Disease"/>
            <person name="Wu L."/>
            <person name="Ma J."/>
        </authorList>
    </citation>
    <scope>NUCLEOTIDE SEQUENCE [LARGE SCALE GENOMIC DNA]</scope>
    <source>
        <strain evidence="6">CECT 8551</strain>
    </source>
</reference>
<feature type="domain" description="Cytochrome c-type biogenesis protein H TPR" evidence="4">
    <location>
        <begin position="125"/>
        <end position="222"/>
    </location>
</feature>
<dbReference type="PROSITE" id="PS51257">
    <property type="entry name" value="PROKAR_LIPOPROTEIN"/>
    <property type="match status" value="1"/>
</dbReference>
<protein>
    <submittedName>
        <fullName evidence="5">Tetratricopeptide repeat protein</fullName>
    </submittedName>
</protein>
<accession>A0ABV8EMU3</accession>
<feature type="repeat" description="TPR" evidence="3">
    <location>
        <begin position="166"/>
        <end position="199"/>
    </location>
</feature>
<feature type="repeat" description="TPR" evidence="3">
    <location>
        <begin position="132"/>
        <end position="165"/>
    </location>
</feature>
<dbReference type="InterPro" id="IPR056413">
    <property type="entry name" value="TPR_CcmH_CycH"/>
</dbReference>
<dbReference type="Proteomes" id="UP001595766">
    <property type="component" value="Unassembled WGS sequence"/>
</dbReference>
<dbReference type="InterPro" id="IPR011990">
    <property type="entry name" value="TPR-like_helical_dom_sf"/>
</dbReference>
<organism evidence="5 6">
    <name type="scientific">Belliella kenyensis</name>
    <dbReference type="NCBI Taxonomy" id="1472724"/>
    <lineage>
        <taxon>Bacteria</taxon>
        <taxon>Pseudomonadati</taxon>
        <taxon>Bacteroidota</taxon>
        <taxon>Cytophagia</taxon>
        <taxon>Cytophagales</taxon>
        <taxon>Cyclobacteriaceae</taxon>
        <taxon>Belliella</taxon>
    </lineage>
</organism>
<feature type="repeat" description="TPR" evidence="3">
    <location>
        <begin position="98"/>
        <end position="131"/>
    </location>
</feature>
<dbReference type="InterPro" id="IPR019734">
    <property type="entry name" value="TPR_rpt"/>
</dbReference>
<gene>
    <name evidence="5" type="ORF">ACFOUP_09725</name>
</gene>
<dbReference type="PANTHER" id="PTHR44858">
    <property type="entry name" value="TETRATRICOPEPTIDE REPEAT PROTEIN 6"/>
    <property type="match status" value="1"/>
</dbReference>
<dbReference type="RefSeq" id="WP_241296270.1">
    <property type="nucleotide sequence ID" value="NZ_JAKZGR010000013.1"/>
</dbReference>
<dbReference type="SMART" id="SM00028">
    <property type="entry name" value="TPR"/>
    <property type="match status" value="8"/>
</dbReference>
<evidence type="ECO:0000256" key="2">
    <source>
        <dbReference type="ARBA" id="ARBA00022803"/>
    </source>
</evidence>
<feature type="repeat" description="TPR" evidence="3">
    <location>
        <begin position="200"/>
        <end position="233"/>
    </location>
</feature>
<dbReference type="PANTHER" id="PTHR44858:SF1">
    <property type="entry name" value="UDP-N-ACETYLGLUCOSAMINE--PEPTIDE N-ACETYLGLUCOSAMINYLTRANSFERASE SPINDLY-RELATED"/>
    <property type="match status" value="1"/>
</dbReference>
<comment type="caution">
    <text evidence="5">The sequence shown here is derived from an EMBL/GenBank/DDBJ whole genome shotgun (WGS) entry which is preliminary data.</text>
</comment>
<feature type="repeat" description="TPR" evidence="3">
    <location>
        <begin position="63"/>
        <end position="96"/>
    </location>
</feature>
<dbReference type="PROSITE" id="PS50005">
    <property type="entry name" value="TPR"/>
    <property type="match status" value="6"/>
</dbReference>
<evidence type="ECO:0000259" key="4">
    <source>
        <dbReference type="Pfam" id="PF23914"/>
    </source>
</evidence>
<proteinExistence type="predicted"/>
<dbReference type="Pfam" id="PF23914">
    <property type="entry name" value="TPR_CcmH_CycH"/>
    <property type="match status" value="1"/>
</dbReference>
<dbReference type="Pfam" id="PF13414">
    <property type="entry name" value="TPR_11"/>
    <property type="match status" value="1"/>
</dbReference>
<keyword evidence="2 3" id="KW-0802">TPR repeat</keyword>
<keyword evidence="6" id="KW-1185">Reference proteome</keyword>
<evidence type="ECO:0000313" key="5">
    <source>
        <dbReference type="EMBL" id="MFC3976653.1"/>
    </source>
</evidence>
<dbReference type="EMBL" id="JBHSAV010000045">
    <property type="protein sequence ID" value="MFC3976653.1"/>
    <property type="molecule type" value="Genomic_DNA"/>
</dbReference>
<feature type="repeat" description="TPR" evidence="3">
    <location>
        <begin position="29"/>
        <end position="62"/>
    </location>
</feature>
<dbReference type="InterPro" id="IPR050498">
    <property type="entry name" value="Ycf3"/>
</dbReference>
<keyword evidence="1" id="KW-0677">Repeat</keyword>